<reference evidence="2 3" key="1">
    <citation type="journal article" date="2019" name="Int. J. Syst. Evol. Microbiol.">
        <title>The Global Catalogue of Microorganisms (GCM) 10K type strain sequencing project: providing services to taxonomists for standard genome sequencing and annotation.</title>
        <authorList>
            <consortium name="The Broad Institute Genomics Platform"/>
            <consortium name="The Broad Institute Genome Sequencing Center for Infectious Disease"/>
            <person name="Wu L."/>
            <person name="Ma J."/>
        </authorList>
    </citation>
    <scope>NUCLEOTIDE SEQUENCE [LARGE SCALE GENOMIC DNA]</scope>
    <source>
        <strain evidence="2 3">JCM 11813</strain>
    </source>
</reference>
<feature type="transmembrane region" description="Helical" evidence="1">
    <location>
        <begin position="39"/>
        <end position="61"/>
    </location>
</feature>
<dbReference type="InterPro" id="IPR015915">
    <property type="entry name" value="Kelch-typ_b-propeller"/>
</dbReference>
<gene>
    <name evidence="2" type="ORF">GCM10009606_31350</name>
</gene>
<dbReference type="SUPFAM" id="SSF117281">
    <property type="entry name" value="Kelch motif"/>
    <property type="match status" value="1"/>
</dbReference>
<evidence type="ECO:0008006" key="4">
    <source>
        <dbReference type="Google" id="ProtNLM"/>
    </source>
</evidence>
<organism evidence="2 3">
    <name type="scientific">Nocardioides aquiterrae</name>
    <dbReference type="NCBI Taxonomy" id="203799"/>
    <lineage>
        <taxon>Bacteria</taxon>
        <taxon>Bacillati</taxon>
        <taxon>Actinomycetota</taxon>
        <taxon>Actinomycetes</taxon>
        <taxon>Propionibacteriales</taxon>
        <taxon>Nocardioidaceae</taxon>
        <taxon>Nocardioides</taxon>
    </lineage>
</organism>
<evidence type="ECO:0000313" key="2">
    <source>
        <dbReference type="EMBL" id="GAA1150457.1"/>
    </source>
</evidence>
<sequence>MAVEDQVRDLLHELTPYPPLGLDGAAVARSARRRHRRRIALVTLPAVVVVVALVLGGTAFLGRSDRPRPEPPAGLGTGWYRIADLPLSPRKLPLVVWTGEEALVVGGVSEKSASLEDGAAYDPAGDSWRTIAPAPEHLSAADFATAFVGHTLVVGTHDGLLAYDVDPDAWRRLPDPPHRVTWPTIAAADGHVYLLDDHDVTDEQTPVQVLDLASGTWSTLPLGPDVAAHGIRTLVWTPAGLVVMGDGLDSASGALWDGTRWVSFPDTDLRGSLWHWTGERVVSGWVASRRSATRSAALDPAAGAWSALPWLPVDSPSTLWSGGRMPADGPLVFSDSTVYDDADGSFTPVHPPEPFLTAPGLLLAGRTLFTFGGYLPDPGHQYDRVDQGTTTTHAWAYDVP</sequence>
<dbReference type="RefSeq" id="WP_343908526.1">
    <property type="nucleotide sequence ID" value="NZ_BAAAJE010000016.1"/>
</dbReference>
<comment type="caution">
    <text evidence="2">The sequence shown here is derived from an EMBL/GenBank/DDBJ whole genome shotgun (WGS) entry which is preliminary data.</text>
</comment>
<keyword evidence="1" id="KW-1133">Transmembrane helix</keyword>
<proteinExistence type="predicted"/>
<keyword evidence="1" id="KW-0472">Membrane</keyword>
<dbReference type="Gene3D" id="2.120.10.80">
    <property type="entry name" value="Kelch-type beta propeller"/>
    <property type="match status" value="1"/>
</dbReference>
<accession>A0ABN1UH62</accession>
<name>A0ABN1UH62_9ACTN</name>
<keyword evidence="3" id="KW-1185">Reference proteome</keyword>
<dbReference type="EMBL" id="BAAAJE010000016">
    <property type="protein sequence ID" value="GAA1150457.1"/>
    <property type="molecule type" value="Genomic_DNA"/>
</dbReference>
<protein>
    <recommendedName>
        <fullName evidence="4">Galactose oxidase</fullName>
    </recommendedName>
</protein>
<dbReference type="Proteomes" id="UP001499979">
    <property type="component" value="Unassembled WGS sequence"/>
</dbReference>
<keyword evidence="1" id="KW-0812">Transmembrane</keyword>
<evidence type="ECO:0000256" key="1">
    <source>
        <dbReference type="SAM" id="Phobius"/>
    </source>
</evidence>
<evidence type="ECO:0000313" key="3">
    <source>
        <dbReference type="Proteomes" id="UP001499979"/>
    </source>
</evidence>